<evidence type="ECO:0000313" key="2">
    <source>
        <dbReference type="Proteomes" id="UP000309997"/>
    </source>
</evidence>
<organism evidence="1 2">
    <name type="scientific">Populus alba</name>
    <name type="common">White poplar</name>
    <dbReference type="NCBI Taxonomy" id="43335"/>
    <lineage>
        <taxon>Eukaryota</taxon>
        <taxon>Viridiplantae</taxon>
        <taxon>Streptophyta</taxon>
        <taxon>Embryophyta</taxon>
        <taxon>Tracheophyta</taxon>
        <taxon>Spermatophyta</taxon>
        <taxon>Magnoliopsida</taxon>
        <taxon>eudicotyledons</taxon>
        <taxon>Gunneridae</taxon>
        <taxon>Pentapetalae</taxon>
        <taxon>rosids</taxon>
        <taxon>fabids</taxon>
        <taxon>Malpighiales</taxon>
        <taxon>Salicaceae</taxon>
        <taxon>Saliceae</taxon>
        <taxon>Populus</taxon>
    </lineage>
</organism>
<evidence type="ECO:0000313" key="1">
    <source>
        <dbReference type="EMBL" id="KAL3580526.1"/>
    </source>
</evidence>
<dbReference type="EMBL" id="RCHU02000009">
    <property type="protein sequence ID" value="KAL3580526.1"/>
    <property type="molecule type" value="Genomic_DNA"/>
</dbReference>
<sequence length="219" mass="25407">MGTAGTLNRFRKLPDKIAHQILLFISMGELARLRLVSKRCKRLCFTIPHRTFDNRTHRPIDPDRQIQHNLFLNRWMDLRQDDGIKISTLYLNWSFEGSYSYEEFYVGKSQAAGSEVELLKIEVITRSGTAFELPVSVLKCEPLKILMLYLTNQGIVRFPSLSSSYFYILKQLNLENVHPDQKNPTCLVLAWYPYNLGSSLTLSTHKLKNILWLLSKGRL</sequence>
<gene>
    <name evidence="1" type="ORF">D5086_018361</name>
</gene>
<proteinExistence type="predicted"/>
<dbReference type="Proteomes" id="UP000309997">
    <property type="component" value="Unassembled WGS sequence"/>
</dbReference>
<keyword evidence="2" id="KW-1185">Reference proteome</keyword>
<protein>
    <submittedName>
        <fullName evidence="1">Uncharacterized protein</fullName>
    </submittedName>
</protein>
<reference evidence="1 2" key="1">
    <citation type="journal article" date="2024" name="Plant Biotechnol. J.">
        <title>Genome and CRISPR/Cas9 system of a widespread forest tree (Populus alba) in the world.</title>
        <authorList>
            <person name="Liu Y.J."/>
            <person name="Jiang P.F."/>
            <person name="Han X.M."/>
            <person name="Li X.Y."/>
            <person name="Wang H.M."/>
            <person name="Wang Y.J."/>
            <person name="Wang X.X."/>
            <person name="Zeng Q.Y."/>
        </authorList>
    </citation>
    <scope>NUCLEOTIDE SEQUENCE [LARGE SCALE GENOMIC DNA]</scope>
    <source>
        <strain evidence="2">cv. PAL-ZL1</strain>
    </source>
</reference>
<name>A0ACC4BQ36_POPAL</name>
<accession>A0ACC4BQ36</accession>
<comment type="caution">
    <text evidence="1">The sequence shown here is derived from an EMBL/GenBank/DDBJ whole genome shotgun (WGS) entry which is preliminary data.</text>
</comment>